<dbReference type="Gene3D" id="3.40.1350.60">
    <property type="match status" value="1"/>
</dbReference>
<dbReference type="RefSeq" id="WP_307409625.1">
    <property type="nucleotide sequence ID" value="NZ_JAUSUR010000006.1"/>
</dbReference>
<evidence type="ECO:0000313" key="4">
    <source>
        <dbReference type="Proteomes" id="UP001230220"/>
    </source>
</evidence>
<dbReference type="InterPro" id="IPR041465">
    <property type="entry name" value="SfsA_N"/>
</dbReference>
<protein>
    <submittedName>
        <fullName evidence="3">Sugar fermentation stimulation protein A</fullName>
    </submittedName>
</protein>
<dbReference type="InterPro" id="IPR005224">
    <property type="entry name" value="SfsA"/>
</dbReference>
<feature type="domain" description="Sugar fermentation stimulation protein C-terminal" evidence="1">
    <location>
        <begin position="91"/>
        <end position="225"/>
    </location>
</feature>
<evidence type="ECO:0000259" key="2">
    <source>
        <dbReference type="Pfam" id="PF17746"/>
    </source>
</evidence>
<gene>
    <name evidence="3" type="ORF">J2S15_002970</name>
</gene>
<evidence type="ECO:0000259" key="1">
    <source>
        <dbReference type="Pfam" id="PF03749"/>
    </source>
</evidence>
<sequence>MKNEVNVITFDKPLTEAILVKRKNRFIVEVLINNELIDCHIPTTGRVGNIVLENLPCLLSVSDNINRKTNYTVEAIAITKDKTWLGINQNRMNDIVDICIRRNLFSEMITKNHIKREQMLGDSRIDFLIDNTYLEVKMPLISLVLSDEKRNTFNSVERLLKQMNQLSEVAGKGKGAVILTCFMYECEGFLPGVYSTRREEVLHSIDNAKQNGVQFWIANFRIDEKGVYLLNYNKK</sequence>
<proteinExistence type="predicted"/>
<feature type="domain" description="SfsA N-terminal OB" evidence="2">
    <location>
        <begin position="20"/>
        <end position="87"/>
    </location>
</feature>
<evidence type="ECO:0000313" key="3">
    <source>
        <dbReference type="EMBL" id="MDQ0362216.1"/>
    </source>
</evidence>
<keyword evidence="4" id="KW-1185">Reference proteome</keyword>
<comment type="caution">
    <text evidence="3">The sequence shown here is derived from an EMBL/GenBank/DDBJ whole genome shotgun (WGS) entry which is preliminary data.</text>
</comment>
<dbReference type="Pfam" id="PF17746">
    <property type="entry name" value="SfsA_N"/>
    <property type="match status" value="1"/>
</dbReference>
<dbReference type="Pfam" id="PF03749">
    <property type="entry name" value="SfsA"/>
    <property type="match status" value="1"/>
</dbReference>
<dbReference type="Proteomes" id="UP001230220">
    <property type="component" value="Unassembled WGS sequence"/>
</dbReference>
<accession>A0ABU0E5X2</accession>
<reference evidence="3 4" key="1">
    <citation type="submission" date="2023-07" db="EMBL/GenBank/DDBJ databases">
        <title>Genomic Encyclopedia of Type Strains, Phase IV (KMG-IV): sequencing the most valuable type-strain genomes for metagenomic binning, comparative biology and taxonomic classification.</title>
        <authorList>
            <person name="Goeker M."/>
        </authorList>
    </citation>
    <scope>NUCLEOTIDE SEQUENCE [LARGE SCALE GENOMIC DNA]</scope>
    <source>
        <strain evidence="3 4">DSM 16784</strain>
    </source>
</reference>
<name>A0ABU0E5X2_9FIRM</name>
<organism evidence="3 4">
    <name type="scientific">Breznakia pachnodae</name>
    <dbReference type="NCBI Taxonomy" id="265178"/>
    <lineage>
        <taxon>Bacteria</taxon>
        <taxon>Bacillati</taxon>
        <taxon>Bacillota</taxon>
        <taxon>Erysipelotrichia</taxon>
        <taxon>Erysipelotrichales</taxon>
        <taxon>Erysipelotrichaceae</taxon>
        <taxon>Breznakia</taxon>
    </lineage>
</organism>
<dbReference type="EMBL" id="JAUSUR010000006">
    <property type="protein sequence ID" value="MDQ0362216.1"/>
    <property type="molecule type" value="Genomic_DNA"/>
</dbReference>
<dbReference type="InterPro" id="IPR040452">
    <property type="entry name" value="SfsA_C"/>
</dbReference>
<dbReference type="PANTHER" id="PTHR30545">
    <property type="entry name" value="SUGAR FERMENTATION STIMULATION PROTEIN A"/>
    <property type="match status" value="1"/>
</dbReference>
<dbReference type="PANTHER" id="PTHR30545:SF2">
    <property type="entry name" value="SUGAR FERMENTATION STIMULATION PROTEIN A"/>
    <property type="match status" value="1"/>
</dbReference>
<dbReference type="Gene3D" id="2.40.50.580">
    <property type="match status" value="1"/>
</dbReference>